<dbReference type="NCBIfam" id="NF009372">
    <property type="entry name" value="PRK12735.1"/>
    <property type="match status" value="1"/>
</dbReference>
<evidence type="ECO:0000256" key="6">
    <source>
        <dbReference type="ARBA" id="ARBA00022946"/>
    </source>
</evidence>
<dbReference type="FunFam" id="3.40.50.300:FF:000003">
    <property type="entry name" value="Elongation factor Tu"/>
    <property type="match status" value="1"/>
</dbReference>
<dbReference type="Pfam" id="PF00009">
    <property type="entry name" value="GTP_EFTU"/>
    <property type="match status" value="1"/>
</dbReference>
<dbReference type="InterPro" id="IPR009000">
    <property type="entry name" value="Transl_B-barrel_sf"/>
</dbReference>
<evidence type="ECO:0000256" key="3">
    <source>
        <dbReference type="ARBA" id="ARBA00022741"/>
    </source>
</evidence>
<gene>
    <name evidence="12" type="ORF">HANVADRAFT_48329</name>
</gene>
<protein>
    <recommendedName>
        <fullName evidence="10">Elongation factor Tu</fullName>
    </recommendedName>
</protein>
<dbReference type="OrthoDB" id="2067at2759"/>
<accession>A0A1B7TFB1</accession>
<dbReference type="Pfam" id="PF03144">
    <property type="entry name" value="GTP_EFTU_D2"/>
    <property type="match status" value="1"/>
</dbReference>
<dbReference type="FunFam" id="2.40.30.10:FF:000001">
    <property type="entry name" value="Elongation factor Tu"/>
    <property type="match status" value="1"/>
</dbReference>
<dbReference type="PANTHER" id="PTHR43721:SF36">
    <property type="entry name" value="ELONGATION FACTOR TU, MITOCHONDRIAL"/>
    <property type="match status" value="1"/>
</dbReference>
<dbReference type="InterPro" id="IPR041709">
    <property type="entry name" value="EF-Tu_GTP-bd"/>
</dbReference>
<dbReference type="PANTHER" id="PTHR43721">
    <property type="entry name" value="ELONGATION FACTOR TU-RELATED"/>
    <property type="match status" value="1"/>
</dbReference>
<evidence type="ECO:0000256" key="1">
    <source>
        <dbReference type="ARBA" id="ARBA00004173"/>
    </source>
</evidence>
<dbReference type="CDD" id="cd03707">
    <property type="entry name" value="EFTU_III"/>
    <property type="match status" value="1"/>
</dbReference>
<evidence type="ECO:0000256" key="7">
    <source>
        <dbReference type="ARBA" id="ARBA00023128"/>
    </source>
</evidence>
<dbReference type="SUPFAM" id="SSF50465">
    <property type="entry name" value="EF-Tu/eEF-1alpha/eIF2-gamma C-terminal domain"/>
    <property type="match status" value="1"/>
</dbReference>
<evidence type="ECO:0000256" key="2">
    <source>
        <dbReference type="ARBA" id="ARBA00007249"/>
    </source>
</evidence>
<dbReference type="GO" id="GO:0005525">
    <property type="term" value="F:GTP binding"/>
    <property type="evidence" value="ECO:0007669"/>
    <property type="project" value="UniProtKB-UniRule"/>
</dbReference>
<evidence type="ECO:0000259" key="11">
    <source>
        <dbReference type="PROSITE" id="PS51722"/>
    </source>
</evidence>
<dbReference type="Gene3D" id="2.40.30.10">
    <property type="entry name" value="Translation factors"/>
    <property type="match status" value="2"/>
</dbReference>
<evidence type="ECO:0000256" key="10">
    <source>
        <dbReference type="RuleBase" id="RU000325"/>
    </source>
</evidence>
<dbReference type="NCBIfam" id="TIGR00231">
    <property type="entry name" value="small_GTP"/>
    <property type="match status" value="1"/>
</dbReference>
<dbReference type="NCBIfam" id="NF009373">
    <property type="entry name" value="PRK12736.1"/>
    <property type="match status" value="1"/>
</dbReference>
<comment type="function">
    <text evidence="10">This protein promotes the GTP-dependent binding of aminoacyl-tRNA to the A-site of ribosomes during protein biosynthesis.</text>
</comment>
<reference evidence="13" key="1">
    <citation type="journal article" date="2016" name="Proc. Natl. Acad. Sci. U.S.A.">
        <title>Comparative genomics of biotechnologically important yeasts.</title>
        <authorList>
            <person name="Riley R."/>
            <person name="Haridas S."/>
            <person name="Wolfe K.H."/>
            <person name="Lopes M.R."/>
            <person name="Hittinger C.T."/>
            <person name="Goeker M."/>
            <person name="Salamov A.A."/>
            <person name="Wisecaver J.H."/>
            <person name="Long T.M."/>
            <person name="Calvey C.H."/>
            <person name="Aerts A.L."/>
            <person name="Barry K.W."/>
            <person name="Choi C."/>
            <person name="Clum A."/>
            <person name="Coughlan A.Y."/>
            <person name="Deshpande S."/>
            <person name="Douglass A.P."/>
            <person name="Hanson S.J."/>
            <person name="Klenk H.-P."/>
            <person name="LaButti K.M."/>
            <person name="Lapidus A."/>
            <person name="Lindquist E.A."/>
            <person name="Lipzen A.M."/>
            <person name="Meier-Kolthoff J.P."/>
            <person name="Ohm R.A."/>
            <person name="Otillar R.P."/>
            <person name="Pangilinan J.L."/>
            <person name="Peng Y."/>
            <person name="Rokas A."/>
            <person name="Rosa C.A."/>
            <person name="Scheuner C."/>
            <person name="Sibirny A.A."/>
            <person name="Slot J.C."/>
            <person name="Stielow J.B."/>
            <person name="Sun H."/>
            <person name="Kurtzman C.P."/>
            <person name="Blackwell M."/>
            <person name="Grigoriev I.V."/>
            <person name="Jeffries T.W."/>
        </authorList>
    </citation>
    <scope>NUCLEOTIDE SEQUENCE [LARGE SCALE GENOMIC DNA]</scope>
    <source>
        <strain evidence="13">NRRL Y-1626</strain>
    </source>
</reference>
<keyword evidence="13" id="KW-1185">Reference proteome</keyword>
<dbReference type="InterPro" id="IPR000795">
    <property type="entry name" value="T_Tr_GTP-bd_dom"/>
</dbReference>
<proteinExistence type="inferred from homology"/>
<evidence type="ECO:0000256" key="8">
    <source>
        <dbReference type="ARBA" id="ARBA00023134"/>
    </source>
</evidence>
<dbReference type="AlphaFoldDB" id="A0A1B7TFB1"/>
<comment type="subcellular location">
    <subcellularLocation>
        <location evidence="1">Mitochondrion</location>
    </subcellularLocation>
</comment>
<sequence length="420" mass="45703">MLRSSLIKAFKGLEVSTPLARNYAKAFTRDKPHVNIGTIGHVDHGKTTLTAAITKHLSKKGGADFLDYSAIDKAPEERARGITISTAHVEYQTENRHYSHVDCPGHADYIKNMITGAATMDGAVIVVAATDGHMPQTREHLLLARQVGIQNLVVFVNKVDQIDDPEMLELVEMDMREILTHYGFDGDNTPVIFGSALSALEDKNPEIGAERIDQLMAAIDSSIPTPQRDLNKPFLLPIEGTHSISGRGTVITGRVERGEVAKGDAVEILGGKETINTTITGVEMFRKELDKAIAGDNAGLLIRGIRRDQVSRGMLVIKPGSMKVHKKFLTSLYVLTKEEGGRHTGFNANFKPQIFIRTADVSASLTFPEGADASVTVMPGDNQEMVVTLDKSIGIEIGQRFNLREGGKTIGTGLVTRILE</sequence>
<comment type="function">
    <text evidence="9">G-protein that, in its active GTP-bound form, binds to and delivers aminoacyl-tRNA to the A-site of ribosomes during protein biosynthesis. In the presence of a correct codon-anticodon match between the aminoacyl-tRNA and the A-site codon of the ribosome-bound mRNA, the ribosome acts as a GTPase activator and the GTP is hydrolyzed. The inactive GDP-bound form leaves the ribosome and must be recycled before binding another molecule of aminoacyl-tRNA. Required for mitochondrial protein biosynthesis and maintenance of mitochondrial DNA.</text>
</comment>
<dbReference type="InterPro" id="IPR050055">
    <property type="entry name" value="EF-Tu_GTPase"/>
</dbReference>
<evidence type="ECO:0000313" key="13">
    <source>
        <dbReference type="Proteomes" id="UP000092321"/>
    </source>
</evidence>
<keyword evidence="5" id="KW-0648">Protein biosynthesis</keyword>
<dbReference type="InterPro" id="IPR009001">
    <property type="entry name" value="Transl_elong_EF1A/Init_IF2_C"/>
</dbReference>
<dbReference type="InterPro" id="IPR027417">
    <property type="entry name" value="P-loop_NTPase"/>
</dbReference>
<evidence type="ECO:0000256" key="5">
    <source>
        <dbReference type="ARBA" id="ARBA00022917"/>
    </source>
</evidence>
<name>A0A1B7TFB1_9ASCO</name>
<evidence type="ECO:0000256" key="9">
    <source>
        <dbReference type="ARBA" id="ARBA00057325"/>
    </source>
</evidence>
<dbReference type="PROSITE" id="PS00301">
    <property type="entry name" value="G_TR_1"/>
    <property type="match status" value="1"/>
</dbReference>
<dbReference type="InterPro" id="IPR005225">
    <property type="entry name" value="Small_GTP-bd"/>
</dbReference>
<keyword evidence="8 10" id="KW-0342">GTP-binding</keyword>
<keyword evidence="6" id="KW-0809">Transit peptide</keyword>
<feature type="domain" description="Tr-type G" evidence="11">
    <location>
        <begin position="31"/>
        <end position="227"/>
    </location>
</feature>
<dbReference type="CDD" id="cd03697">
    <property type="entry name" value="EFTU_II"/>
    <property type="match status" value="1"/>
</dbReference>
<dbReference type="CDD" id="cd01884">
    <property type="entry name" value="EF_Tu"/>
    <property type="match status" value="1"/>
</dbReference>
<dbReference type="PROSITE" id="PS51722">
    <property type="entry name" value="G_TR_2"/>
    <property type="match status" value="1"/>
</dbReference>
<evidence type="ECO:0000256" key="4">
    <source>
        <dbReference type="ARBA" id="ARBA00022768"/>
    </source>
</evidence>
<comment type="similarity">
    <text evidence="2 10">Belongs to the TRAFAC class translation factor GTPase superfamily. Classic translation factor GTPase family. EF-Tu/EF-1A subfamily.</text>
</comment>
<dbReference type="GO" id="GO:0003746">
    <property type="term" value="F:translation elongation factor activity"/>
    <property type="evidence" value="ECO:0007669"/>
    <property type="project" value="UniProtKB-UniRule"/>
</dbReference>
<dbReference type="NCBIfam" id="TIGR00485">
    <property type="entry name" value="EF-Tu"/>
    <property type="match status" value="1"/>
</dbReference>
<dbReference type="NCBIfam" id="NF000766">
    <property type="entry name" value="PRK00049.1"/>
    <property type="match status" value="1"/>
</dbReference>
<dbReference type="PRINTS" id="PR00315">
    <property type="entry name" value="ELONGATNFCT"/>
</dbReference>
<dbReference type="InterPro" id="IPR004541">
    <property type="entry name" value="Transl_elong_EFTu/EF1A_bac/org"/>
</dbReference>
<dbReference type="Pfam" id="PF03143">
    <property type="entry name" value="GTP_EFTU_D3"/>
    <property type="match status" value="1"/>
</dbReference>
<comment type="caution">
    <text evidence="12">The sequence shown here is derived from an EMBL/GenBank/DDBJ whole genome shotgun (WGS) entry which is preliminary data.</text>
</comment>
<evidence type="ECO:0000313" key="12">
    <source>
        <dbReference type="EMBL" id="OBA27355.1"/>
    </source>
</evidence>
<keyword evidence="7" id="KW-0496">Mitochondrion</keyword>
<dbReference type="GO" id="GO:0003924">
    <property type="term" value="F:GTPase activity"/>
    <property type="evidence" value="ECO:0007669"/>
    <property type="project" value="UniProtKB-UniRule"/>
</dbReference>
<dbReference type="InterPro" id="IPR031157">
    <property type="entry name" value="G_TR_CS"/>
</dbReference>
<dbReference type="GO" id="GO:0070125">
    <property type="term" value="P:mitochondrial translational elongation"/>
    <property type="evidence" value="ECO:0007669"/>
    <property type="project" value="TreeGrafter"/>
</dbReference>
<dbReference type="HAMAP" id="MF_00118_B">
    <property type="entry name" value="EF_Tu_B"/>
    <property type="match status" value="1"/>
</dbReference>
<dbReference type="Gene3D" id="3.40.50.300">
    <property type="entry name" value="P-loop containing nucleotide triphosphate hydrolases"/>
    <property type="match status" value="1"/>
</dbReference>
<keyword evidence="3 10" id="KW-0547">Nucleotide-binding</keyword>
<dbReference type="GO" id="GO:0005739">
    <property type="term" value="C:mitochondrion"/>
    <property type="evidence" value="ECO:0007669"/>
    <property type="project" value="UniProtKB-SubCell"/>
</dbReference>
<dbReference type="InterPro" id="IPR033720">
    <property type="entry name" value="EFTU_2"/>
</dbReference>
<keyword evidence="4 10" id="KW-0251">Elongation factor</keyword>
<organism evidence="12 13">
    <name type="scientific">Hanseniaspora valbyensis NRRL Y-1626</name>
    <dbReference type="NCBI Taxonomy" id="766949"/>
    <lineage>
        <taxon>Eukaryota</taxon>
        <taxon>Fungi</taxon>
        <taxon>Dikarya</taxon>
        <taxon>Ascomycota</taxon>
        <taxon>Saccharomycotina</taxon>
        <taxon>Saccharomycetes</taxon>
        <taxon>Saccharomycodales</taxon>
        <taxon>Saccharomycodaceae</taxon>
        <taxon>Hanseniaspora</taxon>
    </lineage>
</organism>
<dbReference type="EMBL" id="LXPE01000009">
    <property type="protein sequence ID" value="OBA27355.1"/>
    <property type="molecule type" value="Genomic_DNA"/>
</dbReference>
<dbReference type="Proteomes" id="UP000092321">
    <property type="component" value="Unassembled WGS sequence"/>
</dbReference>
<dbReference type="InterPro" id="IPR004160">
    <property type="entry name" value="Transl_elong_EFTu/EF1A_C"/>
</dbReference>
<dbReference type="SUPFAM" id="SSF52540">
    <property type="entry name" value="P-loop containing nucleoside triphosphate hydrolases"/>
    <property type="match status" value="1"/>
</dbReference>
<dbReference type="SUPFAM" id="SSF50447">
    <property type="entry name" value="Translation proteins"/>
    <property type="match status" value="1"/>
</dbReference>
<dbReference type="InterPro" id="IPR004161">
    <property type="entry name" value="EFTu-like_2"/>
</dbReference>